<dbReference type="GO" id="GO:0042823">
    <property type="term" value="P:pyridoxal phosphate biosynthetic process"/>
    <property type="evidence" value="ECO:0007669"/>
    <property type="project" value="UniProtKB-UniRule"/>
</dbReference>
<dbReference type="GO" id="GO:1903600">
    <property type="term" value="C:glutaminase complex"/>
    <property type="evidence" value="ECO:0007669"/>
    <property type="project" value="TreeGrafter"/>
</dbReference>
<keyword evidence="4 10" id="KW-0315">Glutamine amidotransferase</keyword>
<comment type="catalytic activity">
    <reaction evidence="6 10">
        <text>aldehydo-D-ribose 5-phosphate + D-glyceraldehyde 3-phosphate + L-glutamine = pyridoxal 5'-phosphate + L-glutamate + phosphate + 3 H2O + H(+)</text>
        <dbReference type="Rhea" id="RHEA:31507"/>
        <dbReference type="ChEBI" id="CHEBI:15377"/>
        <dbReference type="ChEBI" id="CHEBI:15378"/>
        <dbReference type="ChEBI" id="CHEBI:29985"/>
        <dbReference type="ChEBI" id="CHEBI:43474"/>
        <dbReference type="ChEBI" id="CHEBI:58273"/>
        <dbReference type="ChEBI" id="CHEBI:58359"/>
        <dbReference type="ChEBI" id="CHEBI:59776"/>
        <dbReference type="ChEBI" id="CHEBI:597326"/>
        <dbReference type="EC" id="4.3.3.6"/>
    </reaction>
</comment>
<dbReference type="PIRSF" id="PIRSF005639">
    <property type="entry name" value="Glut_amidoT_SNO"/>
    <property type="match status" value="1"/>
</dbReference>
<evidence type="ECO:0000256" key="7">
    <source>
        <dbReference type="ARBA" id="ARBA00049534"/>
    </source>
</evidence>
<dbReference type="GO" id="GO:0008614">
    <property type="term" value="P:pyridoxine metabolic process"/>
    <property type="evidence" value="ECO:0007669"/>
    <property type="project" value="TreeGrafter"/>
</dbReference>
<comment type="subunit">
    <text evidence="9 10">In the presence of PdxS, forms a dodecamer of heterodimers. Only shows activity in the heterodimer.</text>
</comment>
<evidence type="ECO:0000313" key="14">
    <source>
        <dbReference type="Proteomes" id="UP000034037"/>
    </source>
</evidence>
<comment type="catalytic activity">
    <reaction evidence="7 10">
        <text>L-glutamine + H2O = L-glutamate + NH4(+)</text>
        <dbReference type="Rhea" id="RHEA:15889"/>
        <dbReference type="ChEBI" id="CHEBI:15377"/>
        <dbReference type="ChEBI" id="CHEBI:28938"/>
        <dbReference type="ChEBI" id="CHEBI:29985"/>
        <dbReference type="ChEBI" id="CHEBI:58359"/>
        <dbReference type="EC" id="3.5.1.2"/>
    </reaction>
</comment>
<protein>
    <recommendedName>
        <fullName evidence="10">Pyridoxal 5'-phosphate synthase subunit PdxT</fullName>
        <ecNumber evidence="10">4.3.3.6</ecNumber>
    </recommendedName>
    <alternativeName>
        <fullName evidence="10">Pdx2</fullName>
    </alternativeName>
    <alternativeName>
        <fullName evidence="10">Pyridoxal 5'-phosphate synthase glutaminase subunit</fullName>
        <ecNumber evidence="10">3.5.1.2</ecNumber>
    </alternativeName>
</protein>
<dbReference type="NCBIfam" id="TIGR03800">
    <property type="entry name" value="PLP_synth_Pdx2"/>
    <property type="match status" value="1"/>
</dbReference>
<feature type="active site" description="Nucleophile" evidence="10 11">
    <location>
        <position position="78"/>
    </location>
</feature>
<dbReference type="HOGENOM" id="CLU_069674_2_0_11"/>
<dbReference type="FunFam" id="3.40.50.880:FF:000010">
    <property type="entry name" value="uncharacterized protein LOC100176842 isoform X2"/>
    <property type="match status" value="1"/>
</dbReference>
<evidence type="ECO:0000256" key="4">
    <source>
        <dbReference type="ARBA" id="ARBA00022962"/>
    </source>
</evidence>
<evidence type="ECO:0000256" key="3">
    <source>
        <dbReference type="ARBA" id="ARBA00022898"/>
    </source>
</evidence>
<dbReference type="PANTHER" id="PTHR31559:SF0">
    <property type="entry name" value="PYRIDOXAL 5'-PHOSPHATE SYNTHASE SUBUNIT SNO1-RELATED"/>
    <property type="match status" value="1"/>
</dbReference>
<dbReference type="GO" id="GO:0006543">
    <property type="term" value="P:L-glutamine catabolic process"/>
    <property type="evidence" value="ECO:0007669"/>
    <property type="project" value="UniProtKB-UniRule"/>
</dbReference>
<dbReference type="EC" id="4.3.3.6" evidence="10"/>
<dbReference type="PROSITE" id="PS51273">
    <property type="entry name" value="GATASE_TYPE_1"/>
    <property type="match status" value="1"/>
</dbReference>
<dbReference type="AlphaFoldDB" id="A0A0F6Z504"/>
<dbReference type="PROSITE" id="PS01236">
    <property type="entry name" value="PDXT_SNO_1"/>
    <property type="match status" value="1"/>
</dbReference>
<dbReference type="InterPro" id="IPR021196">
    <property type="entry name" value="PdxT/SNO_CS"/>
</dbReference>
<gene>
    <name evidence="10" type="primary">pdxT</name>
    <name evidence="13" type="ORF">YH66_04210</name>
</gene>
<name>A0A0F6Z504_9CORY</name>
<dbReference type="HAMAP" id="MF_01615">
    <property type="entry name" value="PdxT"/>
    <property type="match status" value="1"/>
</dbReference>
<dbReference type="GO" id="GO:0016740">
    <property type="term" value="F:transferase activity"/>
    <property type="evidence" value="ECO:0007669"/>
    <property type="project" value="UniProtKB-KW"/>
</dbReference>
<dbReference type="Proteomes" id="UP000034037">
    <property type="component" value="Chromosome"/>
</dbReference>
<evidence type="ECO:0000256" key="11">
    <source>
        <dbReference type="PIRSR" id="PIRSR005639-1"/>
    </source>
</evidence>
<dbReference type="EC" id="3.5.1.2" evidence="10"/>
<organism evidence="13 14">
    <name type="scientific">[Brevibacterium] flavum</name>
    <dbReference type="NCBI Taxonomy" id="92706"/>
    <lineage>
        <taxon>Bacteria</taxon>
        <taxon>Bacillati</taxon>
        <taxon>Actinomycetota</taxon>
        <taxon>Actinomycetes</taxon>
        <taxon>Mycobacteriales</taxon>
        <taxon>Corynebacteriaceae</taxon>
        <taxon>Corynebacterium</taxon>
    </lineage>
</organism>
<evidence type="ECO:0000256" key="2">
    <source>
        <dbReference type="ARBA" id="ARBA00022801"/>
    </source>
</evidence>
<evidence type="ECO:0000256" key="6">
    <source>
        <dbReference type="ARBA" id="ARBA00047992"/>
    </source>
</evidence>
<evidence type="ECO:0000256" key="8">
    <source>
        <dbReference type="ARBA" id="ARBA00054599"/>
    </source>
</evidence>
<dbReference type="InterPro" id="IPR029062">
    <property type="entry name" value="Class_I_gatase-like"/>
</dbReference>
<feature type="active site" description="Charge relay system" evidence="10 11">
    <location>
        <position position="177"/>
    </location>
</feature>
<dbReference type="EMBL" id="CP011309">
    <property type="protein sequence ID" value="AKF26816.1"/>
    <property type="molecule type" value="Genomic_DNA"/>
</dbReference>
<dbReference type="PANTHER" id="PTHR31559">
    <property type="entry name" value="PYRIDOXAL 5'-PHOSPHATE SYNTHASE SUBUNIT SNO"/>
    <property type="match status" value="1"/>
</dbReference>
<reference evidence="13 14" key="1">
    <citation type="submission" date="2015-04" db="EMBL/GenBank/DDBJ databases">
        <title>Complete Genome Sequence of Brevibacterium flavum ATCC 15168.</title>
        <authorList>
            <person name="Ahn J."/>
            <person name="Park G."/>
            <person name="Jeon W."/>
            <person name="Jang Y."/>
            <person name="Jang M."/>
            <person name="Lee H."/>
            <person name="Lee H."/>
        </authorList>
    </citation>
    <scope>NUCLEOTIDE SEQUENCE [LARGE SCALE GENOMIC DNA]</scope>
    <source>
        <strain evidence="13 14">ATCC 15168</strain>
    </source>
</reference>
<accession>A0A0F6Z504</accession>
<keyword evidence="13" id="KW-0808">Transferase</keyword>
<feature type="binding site" evidence="10 12">
    <location>
        <begin position="138"/>
        <end position="139"/>
    </location>
    <ligand>
        <name>L-glutamine</name>
        <dbReference type="ChEBI" id="CHEBI:58359"/>
    </ligand>
</feature>
<keyword evidence="14" id="KW-1185">Reference proteome</keyword>
<keyword evidence="3 10" id="KW-0663">Pyridoxal phosphate</keyword>
<feature type="active site" description="Charge relay system" evidence="10 11">
    <location>
        <position position="175"/>
    </location>
</feature>
<dbReference type="PATRIC" id="fig|92706.3.peg.873"/>
<dbReference type="CDD" id="cd01749">
    <property type="entry name" value="GATase1_PB"/>
    <property type="match status" value="1"/>
</dbReference>
<sequence>MIVGVLALQGGVEEHLTALEALGATTRKVRVPKDLDGLEGIVIPGGESTVLDKLARTFDVAEPLANLIRDGLPVFATCAGLIYLAKHLDNPARGQQTLAVVDVVVRRNAFGTQRESFDTTVDVSFDGVTFPGVQASFIRAPIVTAFGPTVEAIAVLNSGEVVGVRQGNIIALSFHPEETGDYRIHQAWLGLVRKRTELAI</sequence>
<comment type="function">
    <text evidence="8 10">Catalyzes the hydrolysis of glutamine to glutamate and ammonia as part of the biosynthesis of pyridoxal 5'-phosphate. The resulting ammonia molecule is channeled to the active site of PdxS.</text>
</comment>
<dbReference type="InterPro" id="IPR002161">
    <property type="entry name" value="PdxT/SNO"/>
</dbReference>
<dbReference type="GO" id="GO:0036381">
    <property type="term" value="F:pyridoxal 5'-phosphate synthase (glutamine hydrolysing) activity"/>
    <property type="evidence" value="ECO:0007669"/>
    <property type="project" value="UniProtKB-UniRule"/>
</dbReference>
<feature type="binding site" evidence="10 12">
    <location>
        <position position="107"/>
    </location>
    <ligand>
        <name>L-glutamine</name>
        <dbReference type="ChEBI" id="CHEBI:58359"/>
    </ligand>
</feature>
<evidence type="ECO:0000313" key="13">
    <source>
        <dbReference type="EMBL" id="AKF26816.1"/>
    </source>
</evidence>
<feature type="binding site" evidence="10 12">
    <location>
        <begin position="46"/>
        <end position="48"/>
    </location>
    <ligand>
        <name>L-glutamine</name>
        <dbReference type="ChEBI" id="CHEBI:58359"/>
    </ligand>
</feature>
<dbReference type="GO" id="GO:0004359">
    <property type="term" value="F:glutaminase activity"/>
    <property type="evidence" value="ECO:0007669"/>
    <property type="project" value="UniProtKB-UniRule"/>
</dbReference>
<dbReference type="GO" id="GO:0005829">
    <property type="term" value="C:cytosol"/>
    <property type="evidence" value="ECO:0007669"/>
    <property type="project" value="TreeGrafter"/>
</dbReference>
<dbReference type="PROSITE" id="PS51274">
    <property type="entry name" value="GATASE_COBBQ"/>
    <property type="match status" value="1"/>
</dbReference>
<dbReference type="Gene3D" id="3.40.50.880">
    <property type="match status" value="1"/>
</dbReference>
<dbReference type="RefSeq" id="WP_034983601.1">
    <property type="nucleotide sequence ID" value="NZ_CP011309.1"/>
</dbReference>
<comment type="similarity">
    <text evidence="1 10">Belongs to the glutaminase PdxT/SNO family.</text>
</comment>
<comment type="pathway">
    <text evidence="10">Cofactor biosynthesis; pyridoxal 5'-phosphate biosynthesis.</text>
</comment>
<dbReference type="SUPFAM" id="SSF52317">
    <property type="entry name" value="Class I glutamine amidotransferase-like"/>
    <property type="match status" value="1"/>
</dbReference>
<evidence type="ECO:0000256" key="1">
    <source>
        <dbReference type="ARBA" id="ARBA00008345"/>
    </source>
</evidence>
<dbReference type="Pfam" id="PF01174">
    <property type="entry name" value="SNO"/>
    <property type="match status" value="1"/>
</dbReference>
<evidence type="ECO:0000256" key="9">
    <source>
        <dbReference type="ARBA" id="ARBA00064749"/>
    </source>
</evidence>
<evidence type="ECO:0000256" key="10">
    <source>
        <dbReference type="HAMAP-Rule" id="MF_01615"/>
    </source>
</evidence>
<dbReference type="UniPathway" id="UPA00245"/>
<evidence type="ECO:0000256" key="5">
    <source>
        <dbReference type="ARBA" id="ARBA00023239"/>
    </source>
</evidence>
<proteinExistence type="inferred from homology"/>
<dbReference type="PROSITE" id="PS51130">
    <property type="entry name" value="PDXT_SNO_2"/>
    <property type="match status" value="1"/>
</dbReference>
<keyword evidence="5 10" id="KW-0456">Lyase</keyword>
<evidence type="ECO:0000256" key="12">
    <source>
        <dbReference type="PIRSR" id="PIRSR005639-2"/>
    </source>
</evidence>
<keyword evidence="2 10" id="KW-0378">Hydrolase</keyword>